<evidence type="ECO:0000313" key="1">
    <source>
        <dbReference type="EMBL" id="QJA55993.1"/>
    </source>
</evidence>
<gene>
    <name evidence="2" type="ORF">MM415A01383_0016</name>
    <name evidence="1" type="ORF">MM415B01946_0016</name>
</gene>
<dbReference type="AlphaFoldDB" id="A0A6M3K4B2"/>
<sequence length="402" mass="45734">MMPPIVEEKPVDTSSFVREMGGYYQGSKGGKPQSQQELDYILSYMQERGHAPTPKEVAGYMSGISPERDYLEGSLMREMGFENWQQVLAARKVGETYGPYAGAEVPEGSLVVTDPQGNPYIRYMGAERVPGHYLEKGQFVMPPGMQTIAPPGEGMKGYMAQTQPFDIRGEQVYPSYEAQRMPFERPQMEEALGRYAPEQVYQARLSDYLTRQIEKDAPQIKQITEQYNAAVQELRDRTSLGEIETEEYNANAIALRKNMEAQMANLMTDDKAMELAQQAIGQFGQAPVEQLPLYADLQGVEGEAVMNLYNRSLGEFQKQYQTQLEKVPQWGGYPSTDQRPTGKEQAEFLDYVSRAGFAPEYQKWAGNQFWDIYNTWIERLKFDPSIKFMDFARQYIETGGLV</sequence>
<dbReference type="EMBL" id="MT142256">
    <property type="protein sequence ID" value="QJA76989.1"/>
    <property type="molecule type" value="Genomic_DNA"/>
</dbReference>
<dbReference type="EMBL" id="MT141193">
    <property type="protein sequence ID" value="QJA55993.1"/>
    <property type="molecule type" value="Genomic_DNA"/>
</dbReference>
<reference evidence="2" key="1">
    <citation type="submission" date="2020-03" db="EMBL/GenBank/DDBJ databases">
        <title>The deep terrestrial virosphere.</title>
        <authorList>
            <person name="Holmfeldt K."/>
            <person name="Nilsson E."/>
            <person name="Simone D."/>
            <person name="Lopez-Fernandez M."/>
            <person name="Wu X."/>
            <person name="de Brujin I."/>
            <person name="Lundin D."/>
            <person name="Andersson A."/>
            <person name="Bertilsson S."/>
            <person name="Dopson M."/>
        </authorList>
    </citation>
    <scope>NUCLEOTIDE SEQUENCE</scope>
    <source>
        <strain evidence="2">MM415A01383</strain>
        <strain evidence="1">MM415B01946</strain>
    </source>
</reference>
<organism evidence="2">
    <name type="scientific">viral metagenome</name>
    <dbReference type="NCBI Taxonomy" id="1070528"/>
    <lineage>
        <taxon>unclassified sequences</taxon>
        <taxon>metagenomes</taxon>
        <taxon>organismal metagenomes</taxon>
    </lineage>
</organism>
<accession>A0A6M3K4B2</accession>
<name>A0A6M3K4B2_9ZZZZ</name>
<proteinExistence type="predicted"/>
<evidence type="ECO:0000313" key="2">
    <source>
        <dbReference type="EMBL" id="QJA76989.1"/>
    </source>
</evidence>
<protein>
    <submittedName>
        <fullName evidence="2">Uncharacterized protein</fullName>
    </submittedName>
</protein>